<dbReference type="Gene3D" id="2.60.370.10">
    <property type="entry name" value="Ctag/Cox11"/>
    <property type="match status" value="1"/>
</dbReference>
<keyword evidence="9 10" id="KW-0472">Membrane</keyword>
<evidence type="ECO:0000256" key="7">
    <source>
        <dbReference type="ARBA" id="ARBA00022989"/>
    </source>
</evidence>
<evidence type="ECO:0000313" key="12">
    <source>
        <dbReference type="Proteomes" id="UP000464524"/>
    </source>
</evidence>
<dbReference type="NCBIfam" id="NF003465">
    <property type="entry name" value="PRK05089.1"/>
    <property type="match status" value="1"/>
</dbReference>
<evidence type="ECO:0000256" key="10">
    <source>
        <dbReference type="SAM" id="Phobius"/>
    </source>
</evidence>
<gene>
    <name evidence="11" type="ORF">FX988_02705</name>
</gene>
<protein>
    <recommendedName>
        <fullName evidence="4">Cytochrome c oxidase assembly protein CtaG</fullName>
    </recommendedName>
</protein>
<dbReference type="PIRSF" id="PIRSF005413">
    <property type="entry name" value="COX11"/>
    <property type="match status" value="1"/>
</dbReference>
<organism evidence="11 12">
    <name type="scientific">Paraglaciecola mesophila</name>
    <dbReference type="NCBI Taxonomy" id="197222"/>
    <lineage>
        <taxon>Bacteria</taxon>
        <taxon>Pseudomonadati</taxon>
        <taxon>Pseudomonadota</taxon>
        <taxon>Gammaproteobacteria</taxon>
        <taxon>Alteromonadales</taxon>
        <taxon>Alteromonadaceae</taxon>
        <taxon>Paraglaciecola</taxon>
    </lineage>
</organism>
<dbReference type="InterPro" id="IPR023471">
    <property type="entry name" value="CtaG/Cox11_dom_sf"/>
</dbReference>
<dbReference type="InterPro" id="IPR007533">
    <property type="entry name" value="Cyt_c_oxidase_assmbl_CtaG"/>
</dbReference>
<evidence type="ECO:0000256" key="1">
    <source>
        <dbReference type="ARBA" id="ARBA00004007"/>
    </source>
</evidence>
<evidence type="ECO:0000256" key="8">
    <source>
        <dbReference type="ARBA" id="ARBA00023008"/>
    </source>
</evidence>
<dbReference type="PANTHER" id="PTHR21320:SF3">
    <property type="entry name" value="CYTOCHROME C OXIDASE ASSEMBLY PROTEIN COX11, MITOCHONDRIAL-RELATED"/>
    <property type="match status" value="1"/>
</dbReference>
<dbReference type="Proteomes" id="UP000464524">
    <property type="component" value="Chromosome"/>
</dbReference>
<dbReference type="EMBL" id="CP047656">
    <property type="protein sequence ID" value="QHJ12448.1"/>
    <property type="molecule type" value="Genomic_DNA"/>
</dbReference>
<evidence type="ECO:0000256" key="4">
    <source>
        <dbReference type="ARBA" id="ARBA00015384"/>
    </source>
</evidence>
<evidence type="ECO:0000256" key="9">
    <source>
        <dbReference type="ARBA" id="ARBA00023136"/>
    </source>
</evidence>
<dbReference type="SUPFAM" id="SSF110111">
    <property type="entry name" value="Ctag/Cox11"/>
    <property type="match status" value="1"/>
</dbReference>
<evidence type="ECO:0000256" key="2">
    <source>
        <dbReference type="ARBA" id="ARBA00004382"/>
    </source>
</evidence>
<keyword evidence="8" id="KW-0186">Copper</keyword>
<accession>A0A857JMA8</accession>
<evidence type="ECO:0000256" key="5">
    <source>
        <dbReference type="ARBA" id="ARBA00022692"/>
    </source>
</evidence>
<comment type="subcellular location">
    <subcellularLocation>
        <location evidence="2">Cell inner membrane</location>
        <topology evidence="2">Single-pass type II membrane protein</topology>
        <orientation evidence="2">Periplasmic side</orientation>
    </subcellularLocation>
</comment>
<proteinExistence type="inferred from homology"/>
<dbReference type="GO" id="GO:0005886">
    <property type="term" value="C:plasma membrane"/>
    <property type="evidence" value="ECO:0007669"/>
    <property type="project" value="UniProtKB-SubCell"/>
</dbReference>
<dbReference type="Pfam" id="PF04442">
    <property type="entry name" value="CtaG_Cox11"/>
    <property type="match status" value="1"/>
</dbReference>
<evidence type="ECO:0000256" key="3">
    <source>
        <dbReference type="ARBA" id="ARBA00009620"/>
    </source>
</evidence>
<keyword evidence="7 10" id="KW-1133">Transmembrane helix</keyword>
<dbReference type="AlphaFoldDB" id="A0A857JMA8"/>
<reference evidence="11 12" key="1">
    <citation type="submission" date="2019-12" db="EMBL/GenBank/DDBJ databases">
        <title>Genome sequencing and assembly of endphytes of Porphyra tenera.</title>
        <authorList>
            <person name="Park J.M."/>
            <person name="Shin R."/>
            <person name="Jo S.H."/>
        </authorList>
    </citation>
    <scope>NUCLEOTIDE SEQUENCE [LARGE SCALE GENOMIC DNA]</scope>
    <source>
        <strain evidence="11 12">GPM4</strain>
    </source>
</reference>
<comment type="function">
    <text evidence="1">Exerts its effect at some terminal stage of cytochrome c oxidase synthesis, probably by being involved in the insertion of the copper B into subunit I.</text>
</comment>
<dbReference type="RefSeq" id="WP_160180527.1">
    <property type="nucleotide sequence ID" value="NZ_CP047656.1"/>
</dbReference>
<keyword evidence="5 10" id="KW-0812">Transmembrane</keyword>
<dbReference type="OrthoDB" id="9804841at2"/>
<sequence>MNNDKSEQQLDTTGASKQKTQTNHGKMVVKLLAVVLGMFGFGFALVPLYDVFCDLTGLNGKTANSAAVYEVMEVDESRTITIDFITRTNTGMAWTFEAEKRQVKVHPGQMNEINFTVNNPTTHSVVGQAVPSVSPGTAALFLNKTECFCFEQQVLQAGETAIMPMRFYVDPQLPDDISYFALQYTLYDVTATAGDLAMNRGE</sequence>
<keyword evidence="12" id="KW-1185">Reference proteome</keyword>
<evidence type="ECO:0000256" key="6">
    <source>
        <dbReference type="ARBA" id="ARBA00022968"/>
    </source>
</evidence>
<name>A0A857JMA8_9ALTE</name>
<comment type="similarity">
    <text evidence="3">Belongs to the COX11/CtaG family.</text>
</comment>
<dbReference type="KEGG" id="pmes:FX988_02705"/>
<dbReference type="GO" id="GO:0005507">
    <property type="term" value="F:copper ion binding"/>
    <property type="evidence" value="ECO:0007669"/>
    <property type="project" value="InterPro"/>
</dbReference>
<evidence type="ECO:0000313" key="11">
    <source>
        <dbReference type="EMBL" id="QHJ12448.1"/>
    </source>
</evidence>
<feature type="transmembrane region" description="Helical" evidence="10">
    <location>
        <begin position="27"/>
        <end position="49"/>
    </location>
</feature>
<keyword evidence="6" id="KW-0735">Signal-anchor</keyword>
<dbReference type="PANTHER" id="PTHR21320">
    <property type="entry name" value="CYTOCHROME C OXIDASE ASSEMBLY PROTEIN COX11-RELATED"/>
    <property type="match status" value="1"/>
</dbReference>